<keyword evidence="2" id="KW-0548">Nucleotidyltransferase</keyword>
<sequence length="184" mass="21417">MIISLNKYLPQPQVNLHNIFCKNIRDGCSTYFWLENWIGGSPPKLLYPRLGLEKARQGWVGSNTINDLIVLLNGSDVVDKLDAWEFNLNPTKVFMVSSLCWNIESYTLLSIEDNIRWNRFLRIKVNINTWRLYLDRLPTRHNLDARGIDFYSTRCAICDLDIETTHHLFVDCVLAVKLWDSVAV</sequence>
<evidence type="ECO:0000259" key="1">
    <source>
        <dbReference type="Pfam" id="PF13966"/>
    </source>
</evidence>
<dbReference type="OrthoDB" id="689430at2759"/>
<name>A0A2U1MB33_ARTAN</name>
<evidence type="ECO:0000313" key="3">
    <source>
        <dbReference type="Proteomes" id="UP000245207"/>
    </source>
</evidence>
<protein>
    <submittedName>
        <fullName evidence="2">RNA-directed DNA polymerase, eukaryota, Reverse transcriptase zinc-binding domain protein</fullName>
    </submittedName>
</protein>
<dbReference type="EMBL" id="PKPP01005895">
    <property type="protein sequence ID" value="PWA58447.1"/>
    <property type="molecule type" value="Genomic_DNA"/>
</dbReference>
<keyword evidence="2" id="KW-0808">Transferase</keyword>
<proteinExistence type="predicted"/>
<dbReference type="GO" id="GO:0003964">
    <property type="term" value="F:RNA-directed DNA polymerase activity"/>
    <property type="evidence" value="ECO:0007669"/>
    <property type="project" value="UniProtKB-KW"/>
</dbReference>
<dbReference type="AlphaFoldDB" id="A0A2U1MB33"/>
<reference evidence="2 3" key="1">
    <citation type="journal article" date="2018" name="Mol. Plant">
        <title>The genome of Artemisia annua provides insight into the evolution of Asteraceae family and artemisinin biosynthesis.</title>
        <authorList>
            <person name="Shen Q."/>
            <person name="Zhang L."/>
            <person name="Liao Z."/>
            <person name="Wang S."/>
            <person name="Yan T."/>
            <person name="Shi P."/>
            <person name="Liu M."/>
            <person name="Fu X."/>
            <person name="Pan Q."/>
            <person name="Wang Y."/>
            <person name="Lv Z."/>
            <person name="Lu X."/>
            <person name="Zhang F."/>
            <person name="Jiang W."/>
            <person name="Ma Y."/>
            <person name="Chen M."/>
            <person name="Hao X."/>
            <person name="Li L."/>
            <person name="Tang Y."/>
            <person name="Lv G."/>
            <person name="Zhou Y."/>
            <person name="Sun X."/>
            <person name="Brodelius P.E."/>
            <person name="Rose J.K.C."/>
            <person name="Tang K."/>
        </authorList>
    </citation>
    <scope>NUCLEOTIDE SEQUENCE [LARGE SCALE GENOMIC DNA]</scope>
    <source>
        <strain evidence="3">cv. Huhao1</strain>
        <tissue evidence="2">Leaf</tissue>
    </source>
</reference>
<accession>A0A2U1MB33</accession>
<feature type="domain" description="Reverse transcriptase zinc-binding" evidence="1">
    <location>
        <begin position="113"/>
        <end position="179"/>
    </location>
</feature>
<dbReference type="STRING" id="35608.A0A2U1MB33"/>
<dbReference type="Proteomes" id="UP000245207">
    <property type="component" value="Unassembled WGS sequence"/>
</dbReference>
<keyword evidence="2" id="KW-0695">RNA-directed DNA polymerase</keyword>
<gene>
    <name evidence="2" type="ORF">CTI12_AA399940</name>
</gene>
<evidence type="ECO:0000313" key="2">
    <source>
        <dbReference type="EMBL" id="PWA58447.1"/>
    </source>
</evidence>
<organism evidence="2 3">
    <name type="scientific">Artemisia annua</name>
    <name type="common">Sweet wormwood</name>
    <dbReference type="NCBI Taxonomy" id="35608"/>
    <lineage>
        <taxon>Eukaryota</taxon>
        <taxon>Viridiplantae</taxon>
        <taxon>Streptophyta</taxon>
        <taxon>Embryophyta</taxon>
        <taxon>Tracheophyta</taxon>
        <taxon>Spermatophyta</taxon>
        <taxon>Magnoliopsida</taxon>
        <taxon>eudicotyledons</taxon>
        <taxon>Gunneridae</taxon>
        <taxon>Pentapetalae</taxon>
        <taxon>asterids</taxon>
        <taxon>campanulids</taxon>
        <taxon>Asterales</taxon>
        <taxon>Asteraceae</taxon>
        <taxon>Asteroideae</taxon>
        <taxon>Anthemideae</taxon>
        <taxon>Artemisiinae</taxon>
        <taxon>Artemisia</taxon>
    </lineage>
</organism>
<comment type="caution">
    <text evidence="2">The sequence shown here is derived from an EMBL/GenBank/DDBJ whole genome shotgun (WGS) entry which is preliminary data.</text>
</comment>
<keyword evidence="3" id="KW-1185">Reference proteome</keyword>
<dbReference type="InterPro" id="IPR026960">
    <property type="entry name" value="RVT-Znf"/>
</dbReference>
<dbReference type="Pfam" id="PF13966">
    <property type="entry name" value="zf-RVT"/>
    <property type="match status" value="1"/>
</dbReference>